<name>A0A6M3LTF5_9ZZZZ</name>
<dbReference type="EMBL" id="MT143360">
    <property type="protein sequence ID" value="QJA95978.1"/>
    <property type="molecule type" value="Genomic_DNA"/>
</dbReference>
<accession>A0A6M3LTF5</accession>
<evidence type="ECO:0000313" key="1">
    <source>
        <dbReference type="EMBL" id="QJA95978.1"/>
    </source>
</evidence>
<reference evidence="1" key="1">
    <citation type="submission" date="2020-03" db="EMBL/GenBank/DDBJ databases">
        <title>The deep terrestrial virosphere.</title>
        <authorList>
            <person name="Holmfeldt K."/>
            <person name="Nilsson E."/>
            <person name="Simone D."/>
            <person name="Lopez-Fernandez M."/>
            <person name="Wu X."/>
            <person name="de Brujin I."/>
            <person name="Lundin D."/>
            <person name="Andersson A."/>
            <person name="Bertilsson S."/>
            <person name="Dopson M."/>
        </authorList>
    </citation>
    <scope>NUCLEOTIDE SEQUENCE</scope>
    <source>
        <strain evidence="1">MM415B05025</strain>
    </source>
</reference>
<dbReference type="AlphaFoldDB" id="A0A6M3LTF5"/>
<organism evidence="1">
    <name type="scientific">viral metagenome</name>
    <dbReference type="NCBI Taxonomy" id="1070528"/>
    <lineage>
        <taxon>unclassified sequences</taxon>
        <taxon>metagenomes</taxon>
        <taxon>organismal metagenomes</taxon>
    </lineage>
</organism>
<gene>
    <name evidence="1" type="ORF">MM415B05025_0004</name>
</gene>
<sequence>MSPFRAGYKDGVQAREYGWRIDDDWRDQEHDAYEDGFTSGANARAVAPEGIEYYRPDGTTPRVVG</sequence>
<protein>
    <submittedName>
        <fullName evidence="1">Uncharacterized protein</fullName>
    </submittedName>
</protein>
<proteinExistence type="predicted"/>